<dbReference type="Gene3D" id="3.30.428.10">
    <property type="entry name" value="HIT-like"/>
    <property type="match status" value="1"/>
</dbReference>
<sequence length="145" mass="16535">MNKTIFEQIADREIPANIVYEDETVLAFMDAFPLSKGHTLVIPKRPIENIYDLDEETGAQVMSAVTKVSKALRAAFNPKGLNVVQNNGSYASQSVFHLHFHIIPRYDDEYDGFNYKWDPVSEPGSDDERRELEGRIKSELESLDE</sequence>
<dbReference type="EMBL" id="FRCF01000002">
    <property type="protein sequence ID" value="SHL39122.1"/>
    <property type="molecule type" value="Genomic_DNA"/>
</dbReference>
<dbReference type="RefSeq" id="WP_072707232.1">
    <property type="nucleotide sequence ID" value="NZ_FRCF01000002.1"/>
</dbReference>
<evidence type="ECO:0000256" key="3">
    <source>
        <dbReference type="PROSITE-ProRule" id="PRU00464"/>
    </source>
</evidence>
<dbReference type="InterPro" id="IPR001310">
    <property type="entry name" value="Histidine_triad_HIT"/>
</dbReference>
<dbReference type="AlphaFoldDB" id="A0A1M7A8R9"/>
<feature type="region of interest" description="Disordered" evidence="4">
    <location>
        <begin position="119"/>
        <end position="145"/>
    </location>
</feature>
<dbReference type="Pfam" id="PF01230">
    <property type="entry name" value="HIT"/>
    <property type="match status" value="1"/>
</dbReference>
<dbReference type="PROSITE" id="PS51084">
    <property type="entry name" value="HIT_2"/>
    <property type="match status" value="1"/>
</dbReference>
<organism evidence="6 7">
    <name type="scientific">Lacicoccus alkaliphilus DSM 16010</name>
    <dbReference type="NCBI Taxonomy" id="1123231"/>
    <lineage>
        <taxon>Bacteria</taxon>
        <taxon>Bacillati</taxon>
        <taxon>Bacillota</taxon>
        <taxon>Bacilli</taxon>
        <taxon>Bacillales</taxon>
        <taxon>Salinicoccaceae</taxon>
        <taxon>Lacicoccus</taxon>
    </lineage>
</organism>
<evidence type="ECO:0000256" key="2">
    <source>
        <dbReference type="PIRSR" id="PIRSR601310-3"/>
    </source>
</evidence>
<dbReference type="InterPro" id="IPR039384">
    <property type="entry name" value="HINT"/>
</dbReference>
<dbReference type="InterPro" id="IPR011146">
    <property type="entry name" value="HIT-like"/>
</dbReference>
<dbReference type="PANTHER" id="PTHR46648:SF1">
    <property type="entry name" value="ADENOSINE 5'-MONOPHOSPHORAMIDASE HNT1"/>
    <property type="match status" value="1"/>
</dbReference>
<dbReference type="OrthoDB" id="9784774at2"/>
<evidence type="ECO:0000256" key="1">
    <source>
        <dbReference type="PIRSR" id="PIRSR601310-1"/>
    </source>
</evidence>
<dbReference type="SUPFAM" id="SSF54197">
    <property type="entry name" value="HIT-like"/>
    <property type="match status" value="1"/>
</dbReference>
<feature type="active site" description="Tele-AMP-histidine intermediate" evidence="1">
    <location>
        <position position="99"/>
    </location>
</feature>
<feature type="compositionally biased region" description="Basic and acidic residues" evidence="4">
    <location>
        <begin position="126"/>
        <end position="145"/>
    </location>
</feature>
<dbReference type="GO" id="GO:0009117">
    <property type="term" value="P:nucleotide metabolic process"/>
    <property type="evidence" value="ECO:0007669"/>
    <property type="project" value="TreeGrafter"/>
</dbReference>
<evidence type="ECO:0000313" key="7">
    <source>
        <dbReference type="Proteomes" id="UP000184206"/>
    </source>
</evidence>
<accession>A0A1M7A8R9</accession>
<dbReference type="Proteomes" id="UP000184206">
    <property type="component" value="Unassembled WGS sequence"/>
</dbReference>
<keyword evidence="7" id="KW-1185">Reference proteome</keyword>
<proteinExistence type="predicted"/>
<dbReference type="InterPro" id="IPR036265">
    <property type="entry name" value="HIT-like_sf"/>
</dbReference>
<gene>
    <name evidence="6" type="ORF">SAMN02745189_00064</name>
</gene>
<dbReference type="PRINTS" id="PR00332">
    <property type="entry name" value="HISTRIAD"/>
</dbReference>
<evidence type="ECO:0000259" key="5">
    <source>
        <dbReference type="PROSITE" id="PS51084"/>
    </source>
</evidence>
<reference evidence="6 7" key="1">
    <citation type="submission" date="2016-11" db="EMBL/GenBank/DDBJ databases">
        <authorList>
            <person name="Jaros S."/>
            <person name="Januszkiewicz K."/>
            <person name="Wedrychowicz H."/>
        </authorList>
    </citation>
    <scope>NUCLEOTIDE SEQUENCE [LARGE SCALE GENOMIC DNA]</scope>
    <source>
        <strain evidence="6 7">DSM 16010</strain>
    </source>
</reference>
<name>A0A1M7A8R9_9BACL</name>
<dbReference type="InterPro" id="IPR019808">
    <property type="entry name" value="Histidine_triad_CS"/>
</dbReference>
<protein>
    <submittedName>
        <fullName evidence="6">Histidine triad (HIT) family protein</fullName>
    </submittedName>
</protein>
<dbReference type="GO" id="GO:0003824">
    <property type="term" value="F:catalytic activity"/>
    <property type="evidence" value="ECO:0007669"/>
    <property type="project" value="InterPro"/>
</dbReference>
<evidence type="ECO:0000313" key="6">
    <source>
        <dbReference type="EMBL" id="SHL39122.1"/>
    </source>
</evidence>
<dbReference type="STRING" id="1123231.SAMN02745189_00064"/>
<feature type="short sequence motif" description="Histidine triad motif" evidence="2 3">
    <location>
        <begin position="97"/>
        <end position="101"/>
    </location>
</feature>
<feature type="domain" description="HIT" evidence="5">
    <location>
        <begin position="5"/>
        <end position="112"/>
    </location>
</feature>
<dbReference type="PANTHER" id="PTHR46648">
    <property type="entry name" value="HIT FAMILY PROTEIN 1"/>
    <property type="match status" value="1"/>
</dbReference>
<dbReference type="CDD" id="cd01277">
    <property type="entry name" value="HINT_subgroup"/>
    <property type="match status" value="1"/>
</dbReference>
<dbReference type="PROSITE" id="PS00892">
    <property type="entry name" value="HIT_1"/>
    <property type="match status" value="1"/>
</dbReference>
<evidence type="ECO:0000256" key="4">
    <source>
        <dbReference type="SAM" id="MobiDB-lite"/>
    </source>
</evidence>